<comment type="catalytic activity">
    <reaction evidence="1">
        <text>ATP + protein L-histidine = ADP + protein N-phospho-L-histidine.</text>
        <dbReference type="EC" id="2.7.13.3"/>
    </reaction>
</comment>
<dbReference type="InterPro" id="IPR003594">
    <property type="entry name" value="HATPase_dom"/>
</dbReference>
<dbReference type="Proteomes" id="UP000192872">
    <property type="component" value="Unassembled WGS sequence"/>
</dbReference>
<dbReference type="PANTHER" id="PTHR42878">
    <property type="entry name" value="TWO-COMPONENT HISTIDINE KINASE"/>
    <property type="match status" value="1"/>
</dbReference>
<feature type="transmembrane region" description="Helical" evidence="5">
    <location>
        <begin position="12"/>
        <end position="36"/>
    </location>
</feature>
<dbReference type="GO" id="GO:0030295">
    <property type="term" value="F:protein kinase activator activity"/>
    <property type="evidence" value="ECO:0007669"/>
    <property type="project" value="TreeGrafter"/>
</dbReference>
<evidence type="ECO:0000313" key="7">
    <source>
        <dbReference type="EMBL" id="OQW51436.1"/>
    </source>
</evidence>
<dbReference type="EC" id="2.7.13.3" evidence="2"/>
<dbReference type="EMBL" id="LWDL01000019">
    <property type="protein sequence ID" value="OQW51436.1"/>
    <property type="molecule type" value="Genomic_DNA"/>
</dbReference>
<dbReference type="InterPro" id="IPR036890">
    <property type="entry name" value="HATPase_C_sf"/>
</dbReference>
<keyword evidence="5" id="KW-0472">Membrane</keyword>
<sequence length="711" mass="79122">MTAKRMLSFRTLLTDATVWVALGMVAVMWVAIVVTLRDERQQAIRAAVDESSKLTIALQEQAANMFADLDRTLKLSRARLQSTATSDDLRRLLAEPDLADPRVEFLAIIDLRGYVVASNAKSDAVKLYAGDREHVAFHFTTPEDVAFLGKPVIARATSRLAVPMTRKIYDADGQFDGVILASISPNRVSDYYASLLTSEGAQIALIGFDGVYRARGSRSKSSIGGTSQDTALLAAAKQSPVGVLIEPATDKTSAMIHAYRVIEPFPVFVSVTVREMDALAEYTAHARTATLFGAIMTAVIVLLAVLIMRNRRQLGRTISVLESNKQMLAEKTQQLSVTLDHMERGLMMVDREGIVRIINRRLVELIDLPPQFLSRKLLYSEVVADLMARRDFGNDLAAGESGLRQAMDFDTSSAVPIKYIRRRKNGRYIEVQSEPMPEGGFVRTFSDITELCRRDEAMNVSARNLHRFTQIASRDLQEPMHDISSQVARLREAFERRDRSHSDRAINHLAESAQKVRAVANDLVGYTQQCVRTLETRSTVIGDIIAQSFGRMRQRYPDQRVEFVSRLPRIEVNCDPDVIRCVFDSLFANAFAFRNGNLPLEIKVYGQFCSQNESYQLHFRDNGSGFMSNDHERIFEPFARLMGQTGHIDMGIDLALAQVGVEKHGWKITGNSVIDMGSTFSILIARCDLIEVDGVRQMGGGDVAQLVSAAA</sequence>
<proteinExistence type="predicted"/>
<comment type="caution">
    <text evidence="7">The sequence shown here is derived from an EMBL/GenBank/DDBJ whole genome shotgun (WGS) entry which is preliminary data.</text>
</comment>
<protein>
    <recommendedName>
        <fullName evidence="2">histidine kinase</fullName>
        <ecNumber evidence="2">2.7.13.3</ecNumber>
    </recommendedName>
</protein>
<organism evidence="7 8">
    <name type="scientific">Candidatus Raskinella chloraquaticus</name>
    <dbReference type="NCBI Taxonomy" id="1951219"/>
    <lineage>
        <taxon>Bacteria</taxon>
        <taxon>Pseudomonadati</taxon>
        <taxon>Pseudomonadota</taxon>
        <taxon>Alphaproteobacteria</taxon>
        <taxon>Hyphomicrobiales</taxon>
        <taxon>Phreatobacteraceae</taxon>
        <taxon>Candidatus Raskinella</taxon>
    </lineage>
</organism>
<dbReference type="PROSITE" id="PS50109">
    <property type="entry name" value="HIS_KIN"/>
    <property type="match status" value="1"/>
</dbReference>
<evidence type="ECO:0000256" key="2">
    <source>
        <dbReference type="ARBA" id="ARBA00012438"/>
    </source>
</evidence>
<dbReference type="InterPro" id="IPR050351">
    <property type="entry name" value="BphY/WalK/GraS-like"/>
</dbReference>
<dbReference type="InterPro" id="IPR005467">
    <property type="entry name" value="His_kinase_dom"/>
</dbReference>
<dbReference type="CDD" id="cd12914">
    <property type="entry name" value="PDC1_DGC_like"/>
    <property type="match status" value="1"/>
</dbReference>
<dbReference type="PANTHER" id="PTHR42878:SF15">
    <property type="entry name" value="BACTERIOPHYTOCHROME"/>
    <property type="match status" value="1"/>
</dbReference>
<keyword evidence="3" id="KW-0808">Transferase</keyword>
<dbReference type="GO" id="GO:0004673">
    <property type="term" value="F:protein histidine kinase activity"/>
    <property type="evidence" value="ECO:0007669"/>
    <property type="project" value="UniProtKB-EC"/>
</dbReference>
<accession>A0A1W9HVF2</accession>
<dbReference type="Gene3D" id="3.30.450.20">
    <property type="entry name" value="PAS domain"/>
    <property type="match status" value="3"/>
</dbReference>
<evidence type="ECO:0000256" key="1">
    <source>
        <dbReference type="ARBA" id="ARBA00000085"/>
    </source>
</evidence>
<dbReference type="SUPFAM" id="SSF55874">
    <property type="entry name" value="ATPase domain of HSP90 chaperone/DNA topoisomerase II/histidine kinase"/>
    <property type="match status" value="1"/>
</dbReference>
<keyword evidence="5" id="KW-0812">Transmembrane</keyword>
<evidence type="ECO:0000256" key="4">
    <source>
        <dbReference type="ARBA" id="ARBA00022777"/>
    </source>
</evidence>
<dbReference type="Pfam" id="PF12860">
    <property type="entry name" value="PAS_7"/>
    <property type="match status" value="1"/>
</dbReference>
<dbReference type="AlphaFoldDB" id="A0A1W9HVF2"/>
<dbReference type="Gene3D" id="3.30.565.10">
    <property type="entry name" value="Histidine kinase-like ATPase, C-terminal domain"/>
    <property type="match status" value="1"/>
</dbReference>
<dbReference type="GO" id="GO:0007234">
    <property type="term" value="P:osmosensory signaling via phosphorelay pathway"/>
    <property type="evidence" value="ECO:0007669"/>
    <property type="project" value="TreeGrafter"/>
</dbReference>
<dbReference type="CDD" id="cd12915">
    <property type="entry name" value="PDC2_DGC_like"/>
    <property type="match status" value="1"/>
</dbReference>
<dbReference type="InterPro" id="IPR035965">
    <property type="entry name" value="PAS-like_dom_sf"/>
</dbReference>
<name>A0A1W9HVF2_9HYPH</name>
<keyword evidence="5" id="KW-1133">Transmembrane helix</keyword>
<dbReference type="STRING" id="1827387.A4S15_11460"/>
<evidence type="ECO:0000259" key="6">
    <source>
        <dbReference type="PROSITE" id="PS50109"/>
    </source>
</evidence>
<gene>
    <name evidence="7" type="ORF">A4S15_11460</name>
</gene>
<dbReference type="GO" id="GO:0000156">
    <property type="term" value="F:phosphorelay response regulator activity"/>
    <property type="evidence" value="ECO:0007669"/>
    <property type="project" value="TreeGrafter"/>
</dbReference>
<evidence type="ECO:0000313" key="8">
    <source>
        <dbReference type="Proteomes" id="UP000192872"/>
    </source>
</evidence>
<evidence type="ECO:0000256" key="3">
    <source>
        <dbReference type="ARBA" id="ARBA00022679"/>
    </source>
</evidence>
<feature type="transmembrane region" description="Helical" evidence="5">
    <location>
        <begin position="289"/>
        <end position="308"/>
    </location>
</feature>
<dbReference type="Pfam" id="PF02518">
    <property type="entry name" value="HATPase_c"/>
    <property type="match status" value="1"/>
</dbReference>
<keyword evidence="4" id="KW-0418">Kinase</keyword>
<dbReference type="SUPFAM" id="SSF55785">
    <property type="entry name" value="PYP-like sensor domain (PAS domain)"/>
    <property type="match status" value="1"/>
</dbReference>
<reference evidence="7 8" key="1">
    <citation type="journal article" date="2017" name="Water Res.">
        <title>Comammox in drinking water systems.</title>
        <authorList>
            <person name="Wang Y."/>
            <person name="Ma L."/>
            <person name="Mao Y."/>
            <person name="Jiang X."/>
            <person name="Xia Y."/>
            <person name="Yu K."/>
            <person name="Li B."/>
            <person name="Zhang T."/>
        </authorList>
    </citation>
    <scope>NUCLEOTIDE SEQUENCE [LARGE SCALE GENOMIC DNA]</scope>
    <source>
        <strain evidence="7">SG_bin8</strain>
    </source>
</reference>
<evidence type="ECO:0000256" key="5">
    <source>
        <dbReference type="SAM" id="Phobius"/>
    </source>
</evidence>
<feature type="domain" description="Histidine kinase" evidence="6">
    <location>
        <begin position="471"/>
        <end position="688"/>
    </location>
</feature>